<dbReference type="AlphaFoldDB" id="A0A9P8HPN5"/>
<organism evidence="2 3">
    <name type="scientific">Trichoderma semiorbis</name>
    <dbReference type="NCBI Taxonomy" id="1491008"/>
    <lineage>
        <taxon>Eukaryota</taxon>
        <taxon>Fungi</taxon>
        <taxon>Dikarya</taxon>
        <taxon>Ascomycota</taxon>
        <taxon>Pezizomycotina</taxon>
        <taxon>Sordariomycetes</taxon>
        <taxon>Hypocreomycetidae</taxon>
        <taxon>Hypocreales</taxon>
        <taxon>Hypocreaceae</taxon>
        <taxon>Trichoderma</taxon>
    </lineage>
</organism>
<dbReference type="Proteomes" id="UP000826573">
    <property type="component" value="Unassembled WGS sequence"/>
</dbReference>
<evidence type="ECO:0000313" key="3">
    <source>
        <dbReference type="Proteomes" id="UP000826573"/>
    </source>
</evidence>
<accession>A0A9P8HPN5</accession>
<protein>
    <submittedName>
        <fullName evidence="2">Uncharacterized protein</fullName>
    </submittedName>
</protein>
<sequence>MATTTVDTVARTIGHTTSISAVIQKIQNVHSKVQGTAWSLDSIQQSLALVNQEEGLQNYNPVIQQVDIITQAVTRLETCLQEQPNYQGNGELQSILDQLEQADKELQQRNHEARHLSFHNKLESLQGNDLALVIPRQRSQAGAGGAVQIDEENIPAIGPDTLENVKAGHTPSGTRDTQIYNNKTLSNAKFMTGDIGMEHSQRVENRKTRINDNDFGHNARVVTGNIGGEAAKSFNTSFWH</sequence>
<comment type="caution">
    <text evidence="2">The sequence shown here is derived from an EMBL/GenBank/DDBJ whole genome shotgun (WGS) entry which is preliminary data.</text>
</comment>
<feature type="coiled-coil region" evidence="1">
    <location>
        <begin position="89"/>
        <end position="116"/>
    </location>
</feature>
<evidence type="ECO:0000313" key="2">
    <source>
        <dbReference type="EMBL" id="KAH0528694.1"/>
    </source>
</evidence>
<keyword evidence="3" id="KW-1185">Reference proteome</keyword>
<proteinExistence type="predicted"/>
<reference evidence="2 3" key="1">
    <citation type="submission" date="2021-08" db="EMBL/GenBank/DDBJ databases">
        <title>The highly contiguous genome resource for Trichoderma semiorbis FJ059, a fungal antagonistic to plant pathogens.</title>
        <authorList>
            <person name="Liu T."/>
        </authorList>
    </citation>
    <scope>NUCLEOTIDE SEQUENCE [LARGE SCALE GENOMIC DNA]</scope>
    <source>
        <strain evidence="2 3">FJ059</strain>
    </source>
</reference>
<dbReference type="EMBL" id="JAIMJC010000003">
    <property type="protein sequence ID" value="KAH0528694.1"/>
    <property type="molecule type" value="Genomic_DNA"/>
</dbReference>
<keyword evidence="1" id="KW-0175">Coiled coil</keyword>
<gene>
    <name evidence="2" type="ORF">TsFJ059_003520</name>
</gene>
<evidence type="ECO:0000256" key="1">
    <source>
        <dbReference type="SAM" id="Coils"/>
    </source>
</evidence>
<name>A0A9P8HPN5_9HYPO</name>